<evidence type="ECO:0000256" key="2">
    <source>
        <dbReference type="ARBA" id="ARBA00013855"/>
    </source>
</evidence>
<reference evidence="7 8" key="1">
    <citation type="journal article" date="2016" name="Nat. Commun.">
        <title>Thousands of microbial genomes shed light on interconnected biogeochemical processes in an aquifer system.</title>
        <authorList>
            <person name="Anantharaman K."/>
            <person name="Brown C.T."/>
            <person name="Hug L.A."/>
            <person name="Sharon I."/>
            <person name="Castelle C.J."/>
            <person name="Probst A.J."/>
            <person name="Thomas B.C."/>
            <person name="Singh A."/>
            <person name="Wilkins M.J."/>
            <person name="Karaoz U."/>
            <person name="Brodie E.L."/>
            <person name="Williams K.H."/>
            <person name="Hubbard S.S."/>
            <person name="Banfield J.F."/>
        </authorList>
    </citation>
    <scope>NUCLEOTIDE SEQUENCE [LARGE SCALE GENOMIC DNA]</scope>
</reference>
<dbReference type="InterPro" id="IPR042177">
    <property type="entry name" value="Cell/Rod_1"/>
</dbReference>
<dbReference type="InterPro" id="IPR007221">
    <property type="entry name" value="MreC"/>
</dbReference>
<dbReference type="Pfam" id="PF04085">
    <property type="entry name" value="MreC"/>
    <property type="match status" value="1"/>
</dbReference>
<keyword evidence="3" id="KW-0133">Cell shape</keyword>
<sequence>MRSNRSIKTVLFSFGAIFFLALFYISGIRNSFVSVFNNILAPVISPALETISAQEEKAKLFEEENNTLRQENVELKDKLAVTQTLLKDKDALSQYKADKKILTKILWYNIMPGNRVVHINKGRNDQIKENMAVVSAGGMLVGKTINVLDNSADVLLIDDPRFTISVQVQGITGLLNSNPDGTTYISLVGVDANVESGAEVRTAGQGDGLPQNLLVGRVSEASINGAEPFLNIKVLPLVDIKKQEYIFVIDVNN</sequence>
<dbReference type="GO" id="GO:0008360">
    <property type="term" value="P:regulation of cell shape"/>
    <property type="evidence" value="ECO:0007669"/>
    <property type="project" value="UniProtKB-KW"/>
</dbReference>
<comment type="caution">
    <text evidence="7">The sequence shown here is derived from an EMBL/GenBank/DDBJ whole genome shotgun (WGS) entry which is preliminary data.</text>
</comment>
<evidence type="ECO:0000256" key="3">
    <source>
        <dbReference type="ARBA" id="ARBA00022960"/>
    </source>
</evidence>
<feature type="domain" description="Rod shape-determining protein MreC beta-barrel core" evidence="6">
    <location>
        <begin position="112"/>
        <end position="249"/>
    </location>
</feature>
<protein>
    <recommendedName>
        <fullName evidence="2">Cell shape-determining protein MreC</fullName>
    </recommendedName>
    <alternativeName>
        <fullName evidence="4">Cell shape protein MreC</fullName>
    </alternativeName>
</protein>
<evidence type="ECO:0000256" key="4">
    <source>
        <dbReference type="ARBA" id="ARBA00032089"/>
    </source>
</evidence>
<feature type="coiled-coil region" evidence="5">
    <location>
        <begin position="51"/>
        <end position="85"/>
    </location>
</feature>
<dbReference type="PANTHER" id="PTHR34138:SF1">
    <property type="entry name" value="CELL SHAPE-DETERMINING PROTEIN MREC"/>
    <property type="match status" value="1"/>
</dbReference>
<evidence type="ECO:0000313" key="7">
    <source>
        <dbReference type="EMBL" id="OHA51386.1"/>
    </source>
</evidence>
<dbReference type="InterPro" id="IPR042175">
    <property type="entry name" value="Cell/Rod_MreC_2"/>
</dbReference>
<comment type="similarity">
    <text evidence="1">Belongs to the MreC family.</text>
</comment>
<dbReference type="EMBL" id="MHSW01000023">
    <property type="protein sequence ID" value="OHA51386.1"/>
    <property type="molecule type" value="Genomic_DNA"/>
</dbReference>
<dbReference type="GO" id="GO:0005886">
    <property type="term" value="C:plasma membrane"/>
    <property type="evidence" value="ECO:0007669"/>
    <property type="project" value="TreeGrafter"/>
</dbReference>
<dbReference type="Gene3D" id="2.40.10.350">
    <property type="entry name" value="Rod shape-determining protein MreC, domain 2"/>
    <property type="match status" value="1"/>
</dbReference>
<dbReference type="InterPro" id="IPR055342">
    <property type="entry name" value="MreC_beta-barrel_core"/>
</dbReference>
<dbReference type="Proteomes" id="UP000176951">
    <property type="component" value="Unassembled WGS sequence"/>
</dbReference>
<evidence type="ECO:0000259" key="6">
    <source>
        <dbReference type="Pfam" id="PF04085"/>
    </source>
</evidence>
<proteinExistence type="inferred from homology"/>
<dbReference type="AlphaFoldDB" id="A0A1G2PSR4"/>
<gene>
    <name evidence="7" type="ORF">A3A97_00880</name>
</gene>
<organism evidence="7 8">
    <name type="scientific">Candidatus Terrybacteria bacterium RIFCSPLOWO2_01_FULL_40_23</name>
    <dbReference type="NCBI Taxonomy" id="1802366"/>
    <lineage>
        <taxon>Bacteria</taxon>
        <taxon>Candidatus Terryibacteriota</taxon>
    </lineage>
</organism>
<evidence type="ECO:0000256" key="5">
    <source>
        <dbReference type="SAM" id="Coils"/>
    </source>
</evidence>
<accession>A0A1G2PSR4</accession>
<evidence type="ECO:0000256" key="1">
    <source>
        <dbReference type="ARBA" id="ARBA00009369"/>
    </source>
</evidence>
<name>A0A1G2PSR4_9BACT</name>
<dbReference type="PANTHER" id="PTHR34138">
    <property type="entry name" value="CELL SHAPE-DETERMINING PROTEIN MREC"/>
    <property type="match status" value="1"/>
</dbReference>
<keyword evidence="5" id="KW-0175">Coiled coil</keyword>
<evidence type="ECO:0000313" key="8">
    <source>
        <dbReference type="Proteomes" id="UP000176951"/>
    </source>
</evidence>
<dbReference type="Gene3D" id="2.40.10.340">
    <property type="entry name" value="Rod shape-determining protein MreC, domain 1"/>
    <property type="match status" value="1"/>
</dbReference>